<gene>
    <name evidence="1" type="ORF">J3U88_07580</name>
</gene>
<keyword evidence="2" id="KW-1185">Reference proteome</keyword>
<evidence type="ECO:0000313" key="1">
    <source>
        <dbReference type="EMBL" id="MBO1318310.1"/>
    </source>
</evidence>
<dbReference type="EMBL" id="JAFREP010000005">
    <property type="protein sequence ID" value="MBO1318310.1"/>
    <property type="molecule type" value="Genomic_DNA"/>
</dbReference>
<sequence>MQLSILLALARYRYLTCSQVVLMELGSLSAVRRAMRVLSAIRFPSPILLRRTFPPSARLGRIEHMYSLSAYGIIFLTEQLPGYATSRSLAPTWEVFKLDYEHRKLTVTSRILLEKALRGQDEYDLLTWANYFEKSDEVYGEPVQPRRKAATEVTLASGKRCIPDGVFELSDPQQRGLYVVEVELSRKSSRVLSKVHQHQQALADGTFSRVFGLDEDYHAVFLLQHQTTLKRLLERLEKSSSFTPFRQHMLFTTLAALEIRPLTCWLRVGSSEPVHLVTGKTVSDR</sequence>
<dbReference type="Proteomes" id="UP000664417">
    <property type="component" value="Unassembled WGS sequence"/>
</dbReference>
<proteinExistence type="predicted"/>
<organism evidence="1 2">
    <name type="scientific">Acanthopleuribacter pedis</name>
    <dbReference type="NCBI Taxonomy" id="442870"/>
    <lineage>
        <taxon>Bacteria</taxon>
        <taxon>Pseudomonadati</taxon>
        <taxon>Acidobacteriota</taxon>
        <taxon>Holophagae</taxon>
        <taxon>Acanthopleuribacterales</taxon>
        <taxon>Acanthopleuribacteraceae</taxon>
        <taxon>Acanthopleuribacter</taxon>
    </lineage>
</organism>
<protein>
    <submittedName>
        <fullName evidence="1">Uncharacterized protein</fullName>
    </submittedName>
</protein>
<reference evidence="1" key="1">
    <citation type="submission" date="2021-03" db="EMBL/GenBank/DDBJ databases">
        <authorList>
            <person name="Wang G."/>
        </authorList>
    </citation>
    <scope>NUCLEOTIDE SEQUENCE</scope>
    <source>
        <strain evidence="1">KCTC 12899</strain>
    </source>
</reference>
<comment type="caution">
    <text evidence="1">The sequence shown here is derived from an EMBL/GenBank/DDBJ whole genome shotgun (WGS) entry which is preliminary data.</text>
</comment>
<dbReference type="AlphaFoldDB" id="A0A8J7QGT2"/>
<evidence type="ECO:0000313" key="2">
    <source>
        <dbReference type="Proteomes" id="UP000664417"/>
    </source>
</evidence>
<dbReference type="RefSeq" id="WP_207858006.1">
    <property type="nucleotide sequence ID" value="NZ_JAFREP010000005.1"/>
</dbReference>
<name>A0A8J7QGT2_9BACT</name>
<accession>A0A8J7QGT2</accession>